<dbReference type="EMBL" id="KB870808">
    <property type="protein sequence ID" value="EOA28810.1"/>
    <property type="molecule type" value="Genomic_DNA"/>
</dbReference>
<keyword evidence="4" id="KW-1185">Reference proteome</keyword>
<accession>R0HTS0</accession>
<feature type="domain" description="Neprosin PEP catalytic" evidence="2">
    <location>
        <begin position="111"/>
        <end position="346"/>
    </location>
</feature>
<evidence type="ECO:0000313" key="3">
    <source>
        <dbReference type="EMBL" id="EOA28810.1"/>
    </source>
</evidence>
<reference evidence="4" key="1">
    <citation type="journal article" date="2013" name="Nat. Genet.">
        <title>The Capsella rubella genome and the genomic consequences of rapid mating system evolution.</title>
        <authorList>
            <person name="Slotte T."/>
            <person name="Hazzouri K.M."/>
            <person name="Agren J.A."/>
            <person name="Koenig D."/>
            <person name="Maumus F."/>
            <person name="Guo Y.L."/>
            <person name="Steige K."/>
            <person name="Platts A.E."/>
            <person name="Escobar J.S."/>
            <person name="Newman L.K."/>
            <person name="Wang W."/>
            <person name="Mandakova T."/>
            <person name="Vello E."/>
            <person name="Smith L.M."/>
            <person name="Henz S.R."/>
            <person name="Steffen J."/>
            <person name="Takuno S."/>
            <person name="Brandvain Y."/>
            <person name="Coop G."/>
            <person name="Andolfatto P."/>
            <person name="Hu T.T."/>
            <person name="Blanchette M."/>
            <person name="Clark R.M."/>
            <person name="Quesneville H."/>
            <person name="Nordborg M."/>
            <person name="Gaut B.S."/>
            <person name="Lysak M.A."/>
            <person name="Jenkins J."/>
            <person name="Grimwood J."/>
            <person name="Chapman J."/>
            <person name="Prochnik S."/>
            <person name="Shu S."/>
            <person name="Rokhsar D."/>
            <person name="Schmutz J."/>
            <person name="Weigel D."/>
            <person name="Wright S.I."/>
        </authorList>
    </citation>
    <scope>NUCLEOTIDE SEQUENCE [LARGE SCALE GENOMIC DNA]</scope>
    <source>
        <strain evidence="4">cv. Monte Gargano</strain>
    </source>
</reference>
<evidence type="ECO:0000313" key="4">
    <source>
        <dbReference type="Proteomes" id="UP000029121"/>
    </source>
</evidence>
<feature type="chain" id="PRO_5004343207" description="Neprosin PEP catalytic domain-containing protein" evidence="1">
    <location>
        <begin position="29"/>
        <end position="346"/>
    </location>
</feature>
<evidence type="ECO:0000259" key="2">
    <source>
        <dbReference type="PROSITE" id="PS52045"/>
    </source>
</evidence>
<evidence type="ECO:0000256" key="1">
    <source>
        <dbReference type="SAM" id="SignalP"/>
    </source>
</evidence>
<protein>
    <recommendedName>
        <fullName evidence="2">Neprosin PEP catalytic domain-containing protein</fullName>
    </recommendedName>
</protein>
<name>R0HTS0_9BRAS</name>
<dbReference type="InterPro" id="IPR025521">
    <property type="entry name" value="Neprosin_propep"/>
</dbReference>
<sequence length="346" mass="39566">MITRMILNLMFNILTIVVIITRSENSNSRDDEIDQLLKKINKPFLKSIKMQPSYVPQGSKNGSTNTQNQSMLTQLWTINGKCPKNSIPIRRTRREDILRRRSVEKYRKPGFNEDPGLSHEYAIIKVDGTFHGAKADINVWKPYIQTPKEFSLAQLWLTGGPNSELNSLEVGWQNDGYKTGCYNLDCPGFVPVNRAVVVGSIIKPVSTLRGKQYHITTTIWKDPHTGNWWLKLSENTVLGYWPSNLFKHLQYGANGIQWGGEIINFNDDSRHTTTKMGSGHFAEEGYKKASYFRNLEIIEEDDRFKLPEKGSSYVTKASCYNVRSSFDSRYGINFYYGGPGRNRNCP</sequence>
<feature type="signal peptide" evidence="1">
    <location>
        <begin position="1"/>
        <end position="28"/>
    </location>
</feature>
<dbReference type="InterPro" id="IPR053168">
    <property type="entry name" value="Glutamic_endopeptidase"/>
</dbReference>
<dbReference type="STRING" id="81985.R0HTS0"/>
<dbReference type="eggNOG" id="ENOG502QVB2">
    <property type="taxonomic scope" value="Eukaryota"/>
</dbReference>
<proteinExistence type="predicted"/>
<dbReference type="Proteomes" id="UP000029121">
    <property type="component" value="Unassembled WGS sequence"/>
</dbReference>
<dbReference type="AlphaFoldDB" id="R0HTS0"/>
<keyword evidence="1" id="KW-0732">Signal</keyword>
<gene>
    <name evidence="3" type="ORF">CARUB_v10025049mg</name>
</gene>
<organism evidence="3 4">
    <name type="scientific">Capsella rubella</name>
    <dbReference type="NCBI Taxonomy" id="81985"/>
    <lineage>
        <taxon>Eukaryota</taxon>
        <taxon>Viridiplantae</taxon>
        <taxon>Streptophyta</taxon>
        <taxon>Embryophyta</taxon>
        <taxon>Tracheophyta</taxon>
        <taxon>Spermatophyta</taxon>
        <taxon>Magnoliopsida</taxon>
        <taxon>eudicotyledons</taxon>
        <taxon>Gunneridae</taxon>
        <taxon>Pentapetalae</taxon>
        <taxon>rosids</taxon>
        <taxon>malvids</taxon>
        <taxon>Brassicales</taxon>
        <taxon>Brassicaceae</taxon>
        <taxon>Camelineae</taxon>
        <taxon>Capsella</taxon>
    </lineage>
</organism>
<dbReference type="PANTHER" id="PTHR31589:SF198">
    <property type="entry name" value="NEP-INTERACTING PROTEIN 1"/>
    <property type="match status" value="1"/>
</dbReference>
<dbReference type="InterPro" id="IPR004314">
    <property type="entry name" value="Neprosin"/>
</dbReference>
<dbReference type="Pfam" id="PF14365">
    <property type="entry name" value="Neprosin_AP"/>
    <property type="match status" value="1"/>
</dbReference>
<dbReference type="Pfam" id="PF03080">
    <property type="entry name" value="Neprosin"/>
    <property type="match status" value="1"/>
</dbReference>
<dbReference type="PROSITE" id="PS52045">
    <property type="entry name" value="NEPROSIN_PEP_CD"/>
    <property type="match status" value="1"/>
</dbReference>
<dbReference type="PANTHER" id="PTHR31589">
    <property type="entry name" value="PROTEIN, PUTATIVE (DUF239)-RELATED-RELATED"/>
    <property type="match status" value="1"/>
</dbReference>